<dbReference type="GO" id="GO:0005524">
    <property type="term" value="F:ATP binding"/>
    <property type="evidence" value="ECO:0007669"/>
    <property type="project" value="UniProtKB-UniRule"/>
</dbReference>
<sequence>MQRSNPRLVPGDRFEGRYEIVAPLGEGGFGVVYKARQATTGQPVAVKIMRLVEQNGSVRPEKRVARFLREAQLCAQIHHPNTVQLIDAGQTSEGGLYTVFAFAPGETLAELLAREGTLSPREAQHLMLQVLDALACAHAAGVVHRDLKPSNIMVMPSGARRNALVLDFGISVIADPDQSEVRTRLTASDETVGTPGYAAPEQLRGYDPSPRADLFSWGLVFLECLTGVPVYRGRSAAEILYQQLSPEPVPLPYALQGHPLGKILRDATRKGEAEREVTAVELLRALEDCDLRGVSCDALLRGDGAARATTGQSTMMETAWGSSRAEGELRQVTAVCCTLAARAERGAPVDREVLDERIRASILAVAEIARRHRGLVVTALGEKLLLYFGYPRAAEDDALRAARAALAIQEEIARAEPVGGVGVEVKIGVHAGILVAGGLREAAGGGLGMGATAALAERLAERASLDGPLVSADARRLLRTGFSLEAGGALSFEGLAEHIEVFRLAQERSDVISALTPEGAKAPLIGRGTELDLLLERWRRVRTGSGQCSLITGEPGIGKSRLVRELRERLLGESLTFLDARCSPDAQNSALFPFVELLGRALQIDLETSPPARAARLEAQLVRHGLTPNEAMPLFAPLLGVPLVEPHGPLNVAPQRHKEMTHNAILSLLAAMAEERPVVLSIEDLHWADPTTLELLTQLIHEAPSGRYCVLLTARPEFSPSFPTTGMLQLHLNRLDQPQIESMVQGLLGDKPLPEVVLKQVLGRTDGVPLFVEELTRMMVDSGALVEQAERYELSRPLSQVEVPGTLRALLTARLDLLGRAKETAQLAAALGREFGIELLGAVSHAGAATVQEDLDALMRAGIIARKRRLKEPVCAFRHALVRDAAHESLPREARKKVHAHIARTLEAQFAEIVEARPDLLSHHHAAAEQKREAIAYAQRATQAALQRSAYVEAIRVGEEALGWLSAIEEEPERSETELSLSGVMTFALLAHGGVGASGLARVAQRTLELVDRLGDAADAAPTLWRLLLYYLHNRPETARTVAERLLTRVERSGNVGEEVALLPLLAQCHWLEGCFEEARIHLERALSIYDPVAHRKSADTYGIDSKVCAHVIFALLSWFMGQPDGALEHARTAVAWAKELDHPICIGNALLFLGGIHQYRGEREAACEAALEGKALSERYGLHSVGVFCGLLLCWATGDVEQGRQCLSSLRASGEQLSMTYWGALVAEAEAARDNLDGALECIEECRKRAEQSGEVFYLSEIYRLKATYLRAKGSEFEAVAEGLLWRALAIARRQGARMPALRASLDLARILQRRGALDEAEDVVRPAAEGFTEGLDAPEMLEARRWIAQMP</sequence>
<dbReference type="GO" id="GO:0004674">
    <property type="term" value="F:protein serine/threonine kinase activity"/>
    <property type="evidence" value="ECO:0007669"/>
    <property type="project" value="UniProtKB-EC"/>
</dbReference>
<dbReference type="PANTHER" id="PTHR16305:SF28">
    <property type="entry name" value="GUANYLATE CYCLASE DOMAIN-CONTAINING PROTEIN"/>
    <property type="match status" value="1"/>
</dbReference>
<keyword evidence="3 4" id="KW-0067">ATP-binding</keyword>
<dbReference type="InterPro" id="IPR027417">
    <property type="entry name" value="P-loop_NTPase"/>
</dbReference>
<dbReference type="STRING" id="52.CMC5_081800"/>
<dbReference type="Proteomes" id="UP000067626">
    <property type="component" value="Chromosome"/>
</dbReference>
<keyword evidence="7" id="KW-0808">Transferase</keyword>
<dbReference type="InterPro" id="IPR000719">
    <property type="entry name" value="Prot_kinase_dom"/>
</dbReference>
<dbReference type="InterPro" id="IPR023889">
    <property type="entry name" value="TOMM_kin_cyc"/>
</dbReference>
<evidence type="ECO:0000259" key="6">
    <source>
        <dbReference type="PROSITE" id="PS50125"/>
    </source>
</evidence>
<dbReference type="SUPFAM" id="SSF52540">
    <property type="entry name" value="P-loop containing nucleoside triphosphate hydrolases"/>
    <property type="match status" value="1"/>
</dbReference>
<dbReference type="PROSITE" id="PS00107">
    <property type="entry name" value="PROTEIN_KINASE_ATP"/>
    <property type="match status" value="1"/>
</dbReference>
<dbReference type="SMART" id="SM00220">
    <property type="entry name" value="S_TKc"/>
    <property type="match status" value="1"/>
</dbReference>
<dbReference type="OrthoDB" id="222290at2"/>
<dbReference type="GO" id="GO:0005737">
    <property type="term" value="C:cytoplasm"/>
    <property type="evidence" value="ECO:0007669"/>
    <property type="project" value="TreeGrafter"/>
</dbReference>
<dbReference type="InterPro" id="IPR041664">
    <property type="entry name" value="AAA_16"/>
</dbReference>
<dbReference type="RefSeq" id="WP_050435346.1">
    <property type="nucleotide sequence ID" value="NZ_CP012159.1"/>
</dbReference>
<dbReference type="Gene3D" id="1.10.510.10">
    <property type="entry name" value="Transferase(Phosphotransferase) domain 1"/>
    <property type="match status" value="1"/>
</dbReference>
<reference evidence="7 8" key="1">
    <citation type="submission" date="2015-07" db="EMBL/GenBank/DDBJ databases">
        <title>Genome analysis of myxobacterium Chondromyces crocatus Cm c5 reveals a high potential for natural compound synthesis and the genetic basis for the loss of fruiting body formation.</title>
        <authorList>
            <person name="Zaburannyi N."/>
            <person name="Bunk B."/>
            <person name="Maier J."/>
            <person name="Overmann J."/>
            <person name="Mueller R."/>
        </authorList>
    </citation>
    <scope>NUCLEOTIDE SEQUENCE [LARGE SCALE GENOMIC DNA]</scope>
    <source>
        <strain evidence="7 8">Cm c5</strain>
    </source>
</reference>
<dbReference type="SUPFAM" id="SSF56112">
    <property type="entry name" value="Protein kinase-like (PK-like)"/>
    <property type="match status" value="1"/>
</dbReference>
<dbReference type="CDD" id="cd14014">
    <property type="entry name" value="STKc_PknB_like"/>
    <property type="match status" value="1"/>
</dbReference>
<dbReference type="PROSITE" id="PS00108">
    <property type="entry name" value="PROTEIN_KINASE_ST"/>
    <property type="match status" value="1"/>
</dbReference>
<dbReference type="GO" id="GO:0009190">
    <property type="term" value="P:cyclic nucleotide biosynthetic process"/>
    <property type="evidence" value="ECO:0007669"/>
    <property type="project" value="InterPro"/>
</dbReference>
<evidence type="ECO:0000256" key="2">
    <source>
        <dbReference type="ARBA" id="ARBA00022741"/>
    </source>
</evidence>
<keyword evidence="7" id="KW-0418">Kinase</keyword>
<dbReference type="PATRIC" id="fig|52.7.peg.8995"/>
<keyword evidence="2 4" id="KW-0547">Nucleotide-binding</keyword>
<dbReference type="InterPro" id="IPR011990">
    <property type="entry name" value="TPR-like_helical_dom_sf"/>
</dbReference>
<dbReference type="Gene3D" id="1.25.40.10">
    <property type="entry name" value="Tetratricopeptide repeat domain"/>
    <property type="match status" value="1"/>
</dbReference>
<dbReference type="Pfam" id="PF00211">
    <property type="entry name" value="Guanylate_cyc"/>
    <property type="match status" value="1"/>
</dbReference>
<dbReference type="GO" id="GO:0004016">
    <property type="term" value="F:adenylate cyclase activity"/>
    <property type="evidence" value="ECO:0007669"/>
    <property type="project" value="TreeGrafter"/>
</dbReference>
<dbReference type="SUPFAM" id="SSF48452">
    <property type="entry name" value="TPR-like"/>
    <property type="match status" value="2"/>
</dbReference>
<dbReference type="InterPro" id="IPR001054">
    <property type="entry name" value="A/G_cyclase"/>
</dbReference>
<evidence type="ECO:0000313" key="8">
    <source>
        <dbReference type="Proteomes" id="UP000067626"/>
    </source>
</evidence>
<dbReference type="Gene3D" id="3.40.50.300">
    <property type="entry name" value="P-loop containing nucleotide triphosphate hydrolases"/>
    <property type="match status" value="1"/>
</dbReference>
<accession>A0A0K1ETI1</accession>
<dbReference type="Pfam" id="PF00069">
    <property type="entry name" value="Pkinase"/>
    <property type="match status" value="1"/>
</dbReference>
<dbReference type="Gene3D" id="3.30.200.20">
    <property type="entry name" value="Phosphorylase Kinase, domain 1"/>
    <property type="match status" value="1"/>
</dbReference>
<name>A0A0K1ETI1_CHOCO</name>
<evidence type="ECO:0000256" key="1">
    <source>
        <dbReference type="ARBA" id="ARBA00004167"/>
    </source>
</evidence>
<dbReference type="GO" id="GO:0035556">
    <property type="term" value="P:intracellular signal transduction"/>
    <property type="evidence" value="ECO:0007669"/>
    <property type="project" value="InterPro"/>
</dbReference>
<dbReference type="Gene3D" id="3.30.70.1230">
    <property type="entry name" value="Nucleotide cyclase"/>
    <property type="match status" value="1"/>
</dbReference>
<feature type="domain" description="Guanylate cyclase" evidence="6">
    <location>
        <begin position="323"/>
        <end position="460"/>
    </location>
</feature>
<comment type="subcellular location">
    <subcellularLocation>
        <location evidence="1">Membrane</location>
        <topology evidence="1">Single-pass membrane protein</topology>
    </subcellularLocation>
</comment>
<dbReference type="InterPro" id="IPR017441">
    <property type="entry name" value="Protein_kinase_ATP_BS"/>
</dbReference>
<feature type="binding site" evidence="4">
    <location>
        <position position="47"/>
    </location>
    <ligand>
        <name>ATP</name>
        <dbReference type="ChEBI" id="CHEBI:30616"/>
    </ligand>
</feature>
<dbReference type="NCBIfam" id="TIGR03903">
    <property type="entry name" value="TOMM_kin_cyc"/>
    <property type="match status" value="1"/>
</dbReference>
<dbReference type="PROSITE" id="PS50011">
    <property type="entry name" value="PROTEIN_KINASE_DOM"/>
    <property type="match status" value="1"/>
</dbReference>
<dbReference type="InterPro" id="IPR029787">
    <property type="entry name" value="Nucleotide_cyclase"/>
</dbReference>
<evidence type="ECO:0000256" key="4">
    <source>
        <dbReference type="PROSITE-ProRule" id="PRU10141"/>
    </source>
</evidence>
<evidence type="ECO:0000259" key="5">
    <source>
        <dbReference type="PROSITE" id="PS50011"/>
    </source>
</evidence>
<organism evidence="7 8">
    <name type="scientific">Chondromyces crocatus</name>
    <dbReference type="NCBI Taxonomy" id="52"/>
    <lineage>
        <taxon>Bacteria</taxon>
        <taxon>Pseudomonadati</taxon>
        <taxon>Myxococcota</taxon>
        <taxon>Polyangia</taxon>
        <taxon>Polyangiales</taxon>
        <taxon>Polyangiaceae</taxon>
        <taxon>Chondromyces</taxon>
    </lineage>
</organism>
<feature type="domain" description="Protein kinase" evidence="5">
    <location>
        <begin position="18"/>
        <end position="300"/>
    </location>
</feature>
<dbReference type="KEGG" id="ccro:CMC5_081800"/>
<evidence type="ECO:0000256" key="3">
    <source>
        <dbReference type="ARBA" id="ARBA00022840"/>
    </source>
</evidence>
<dbReference type="InterPro" id="IPR008271">
    <property type="entry name" value="Ser/Thr_kinase_AS"/>
</dbReference>
<proteinExistence type="predicted"/>
<dbReference type="InterPro" id="IPR011009">
    <property type="entry name" value="Kinase-like_dom_sf"/>
</dbReference>
<dbReference type="PANTHER" id="PTHR16305">
    <property type="entry name" value="TESTICULAR SOLUBLE ADENYLYL CYCLASE"/>
    <property type="match status" value="1"/>
</dbReference>
<gene>
    <name evidence="7" type="ORF">CMC5_081800</name>
</gene>
<dbReference type="PROSITE" id="PS50125">
    <property type="entry name" value="GUANYLATE_CYCLASE_2"/>
    <property type="match status" value="1"/>
</dbReference>
<dbReference type="Pfam" id="PF13191">
    <property type="entry name" value="AAA_16"/>
    <property type="match status" value="1"/>
</dbReference>
<dbReference type="SUPFAM" id="SSF55073">
    <property type="entry name" value="Nucleotide cyclase"/>
    <property type="match status" value="1"/>
</dbReference>
<protein>
    <submittedName>
        <fullName evidence="7">Protein kinase</fullName>
        <ecNumber evidence="7">2.7.11.1</ecNumber>
    </submittedName>
</protein>
<keyword evidence="8" id="KW-1185">Reference proteome</keyword>
<dbReference type="EMBL" id="CP012159">
    <property type="protein sequence ID" value="AKT43943.1"/>
    <property type="molecule type" value="Genomic_DNA"/>
</dbReference>
<dbReference type="GO" id="GO:0016020">
    <property type="term" value="C:membrane"/>
    <property type="evidence" value="ECO:0007669"/>
    <property type="project" value="UniProtKB-SubCell"/>
</dbReference>
<dbReference type="EC" id="2.7.11.1" evidence="7"/>
<evidence type="ECO:0000313" key="7">
    <source>
        <dbReference type="EMBL" id="AKT43943.1"/>
    </source>
</evidence>